<dbReference type="SMART" id="SM01078">
    <property type="entry name" value="CGGC"/>
    <property type="match status" value="1"/>
</dbReference>
<evidence type="ECO:0000259" key="1">
    <source>
        <dbReference type="SMART" id="SM01078"/>
    </source>
</evidence>
<proteinExistence type="predicted"/>
<accession>X1HPS1</accession>
<sequence length="117" mass="13300">AFSIYSKDNELELVGYTTCDGCPGGNIEYAPEEMIKNGAQVIHLATGLVVGYPPCTRITYFYDFIKTRYGIKVVIGTHPIPQKYYDTHKMLGTWDSPKWEEIIQPTLADEKTRLSYN</sequence>
<dbReference type="Pfam" id="PF08821">
    <property type="entry name" value="CGGC"/>
    <property type="match status" value="1"/>
</dbReference>
<comment type="caution">
    <text evidence="2">The sequence shown here is derived from an EMBL/GenBank/DDBJ whole genome shotgun (WGS) entry which is preliminary data.</text>
</comment>
<dbReference type="EMBL" id="BARU01017058">
    <property type="protein sequence ID" value="GAH55839.1"/>
    <property type="molecule type" value="Genomic_DNA"/>
</dbReference>
<dbReference type="InterPro" id="IPR014925">
    <property type="entry name" value="CGGC_dom"/>
</dbReference>
<dbReference type="AlphaFoldDB" id="X1HPS1"/>
<feature type="domain" description="CGGC" evidence="1">
    <location>
        <begin position="1"/>
        <end position="78"/>
    </location>
</feature>
<feature type="non-terminal residue" evidence="2">
    <location>
        <position position="1"/>
    </location>
</feature>
<evidence type="ECO:0000313" key="2">
    <source>
        <dbReference type="EMBL" id="GAH55839.1"/>
    </source>
</evidence>
<protein>
    <recommendedName>
        <fullName evidence="1">CGGC domain-containing protein</fullName>
    </recommendedName>
</protein>
<organism evidence="2">
    <name type="scientific">marine sediment metagenome</name>
    <dbReference type="NCBI Taxonomy" id="412755"/>
    <lineage>
        <taxon>unclassified sequences</taxon>
        <taxon>metagenomes</taxon>
        <taxon>ecological metagenomes</taxon>
    </lineage>
</organism>
<gene>
    <name evidence="2" type="ORF">S03H2_28320</name>
</gene>
<reference evidence="2" key="1">
    <citation type="journal article" date="2014" name="Front. Microbiol.">
        <title>High frequency of phylogenetically diverse reductive dehalogenase-homologous genes in deep subseafloor sedimentary metagenomes.</title>
        <authorList>
            <person name="Kawai M."/>
            <person name="Futagami T."/>
            <person name="Toyoda A."/>
            <person name="Takaki Y."/>
            <person name="Nishi S."/>
            <person name="Hori S."/>
            <person name="Arai W."/>
            <person name="Tsubouchi T."/>
            <person name="Morono Y."/>
            <person name="Uchiyama I."/>
            <person name="Ito T."/>
            <person name="Fujiyama A."/>
            <person name="Inagaki F."/>
            <person name="Takami H."/>
        </authorList>
    </citation>
    <scope>NUCLEOTIDE SEQUENCE</scope>
    <source>
        <strain evidence="2">Expedition CK06-06</strain>
    </source>
</reference>
<name>X1HPS1_9ZZZZ</name>